<evidence type="ECO:0000256" key="2">
    <source>
        <dbReference type="SAM" id="MobiDB-lite"/>
    </source>
</evidence>
<comment type="caution">
    <text evidence="3">The sequence shown here is derived from an EMBL/GenBank/DDBJ whole genome shotgun (WGS) entry which is preliminary data.</text>
</comment>
<keyword evidence="1" id="KW-0175">Coiled coil</keyword>
<evidence type="ECO:0000313" key="4">
    <source>
        <dbReference type="Proteomes" id="UP000775872"/>
    </source>
</evidence>
<feature type="compositionally biased region" description="Acidic residues" evidence="2">
    <location>
        <begin position="589"/>
        <end position="627"/>
    </location>
</feature>
<reference evidence="3" key="1">
    <citation type="submission" date="2021-10" db="EMBL/GenBank/DDBJ databases">
        <authorList>
            <person name="Piombo E."/>
        </authorList>
    </citation>
    <scope>NUCLEOTIDE SEQUENCE</scope>
</reference>
<name>A0A9N9ZCM1_9HYPO</name>
<feature type="compositionally biased region" description="Acidic residues" evidence="2">
    <location>
        <begin position="68"/>
        <end position="80"/>
    </location>
</feature>
<gene>
    <name evidence="3" type="ORF">CSOL1703_00004830</name>
</gene>
<dbReference type="Proteomes" id="UP000775872">
    <property type="component" value="Unassembled WGS sequence"/>
</dbReference>
<feature type="region of interest" description="Disordered" evidence="2">
    <location>
        <begin position="1"/>
        <end position="117"/>
    </location>
</feature>
<dbReference type="AlphaFoldDB" id="A0A9N9ZCM1"/>
<protein>
    <submittedName>
        <fullName evidence="3">Uncharacterized protein</fullName>
    </submittedName>
</protein>
<organism evidence="3 4">
    <name type="scientific">Clonostachys solani</name>
    <dbReference type="NCBI Taxonomy" id="160281"/>
    <lineage>
        <taxon>Eukaryota</taxon>
        <taxon>Fungi</taxon>
        <taxon>Dikarya</taxon>
        <taxon>Ascomycota</taxon>
        <taxon>Pezizomycotina</taxon>
        <taxon>Sordariomycetes</taxon>
        <taxon>Hypocreomycetidae</taxon>
        <taxon>Hypocreales</taxon>
        <taxon>Bionectriaceae</taxon>
        <taxon>Clonostachys</taxon>
    </lineage>
</organism>
<proteinExistence type="predicted"/>
<feature type="compositionally biased region" description="Polar residues" evidence="2">
    <location>
        <begin position="104"/>
        <end position="115"/>
    </location>
</feature>
<feature type="coiled-coil region" evidence="1">
    <location>
        <begin position="151"/>
        <end position="185"/>
    </location>
</feature>
<sequence length="627" mass="71582">MDGDETDYENISSGDSEADEHEQDLATEPGTPVSPGSNPENPLFVDDAPNLADEPPLFVEDVPLFIEEVTDGDYVNDDDGQTNGSQTSSNESESDEETDSQGDASSEGQGHNNVFDSDAEEPVWSLPHCQEVCQPQWQRIHNKSYNRKCRIIRLTQAYRRVLRENRELQAEVEDLKARLAVRRQARGRYKATWYELYRLRDRRENMPNGRAISWAAIYKKSCLEGNMSQILTFVHPRLKLRAPYPRDEQITPRTVGERFVFWARLPAGVQLEVLRHLLVFTDGPVHAISRLDPFKEPEELPRNCLGKISYLHRFHVGIRSVSLTYALDPHEVLAPLGVCKKWNTWGCYLFYERGHWSSRRTHPLLWLSEAKRLLNVEFFLQESHPEVMRRKHEPRALIDHMAEKTNLQPNYRLHRDLRTLQGLDYILCLRGLKKVDFFDFDRWKADGVIEQVRDYRFVMDVKNNVSRPKAPHEAETSEIRNLAPTVPGHVMESGDWDALERFLTRHFGIRTGQIPLQRGYAPVRVHPVSTFIVIDSDSEDGSDAGSSVRFGSGSGILEERRSTGSVTSAMEDEHDGSPGSEEPMASTENDAESLDEVMDFDVIDPADDEMSDDEDEDGFGDPMDLGE</sequence>
<accession>A0A9N9ZCM1</accession>
<dbReference type="OrthoDB" id="3439669at2759"/>
<evidence type="ECO:0000256" key="1">
    <source>
        <dbReference type="SAM" id="Coils"/>
    </source>
</evidence>
<keyword evidence="4" id="KW-1185">Reference proteome</keyword>
<feature type="compositionally biased region" description="Low complexity" evidence="2">
    <location>
        <begin position="81"/>
        <end position="91"/>
    </location>
</feature>
<dbReference type="EMBL" id="CABFOC020000045">
    <property type="protein sequence ID" value="CAH0052963.1"/>
    <property type="molecule type" value="Genomic_DNA"/>
</dbReference>
<feature type="region of interest" description="Disordered" evidence="2">
    <location>
        <begin position="536"/>
        <end position="627"/>
    </location>
</feature>
<evidence type="ECO:0000313" key="3">
    <source>
        <dbReference type="EMBL" id="CAH0052963.1"/>
    </source>
</evidence>